<dbReference type="AlphaFoldDB" id="A0A1T5KQE1"/>
<dbReference type="CDD" id="cd06259">
    <property type="entry name" value="YdcF-like"/>
    <property type="match status" value="1"/>
</dbReference>
<evidence type="ECO:0000313" key="3">
    <source>
        <dbReference type="EMBL" id="SKC65863.1"/>
    </source>
</evidence>
<dbReference type="GO" id="GO:0005886">
    <property type="term" value="C:plasma membrane"/>
    <property type="evidence" value="ECO:0007669"/>
    <property type="project" value="TreeGrafter"/>
</dbReference>
<dbReference type="InterPro" id="IPR014729">
    <property type="entry name" value="Rossmann-like_a/b/a_fold"/>
</dbReference>
<dbReference type="EMBL" id="FUZT01000004">
    <property type="protein sequence ID" value="SKC65863.1"/>
    <property type="molecule type" value="Genomic_DNA"/>
</dbReference>
<name>A0A1T5KQE1_9FIRM</name>
<gene>
    <name evidence="3" type="ORF">SAMN02194393_02048</name>
</gene>
<feature type="domain" description="DUF218" evidence="2">
    <location>
        <begin position="58"/>
        <end position="176"/>
    </location>
</feature>
<dbReference type="RefSeq" id="WP_208985029.1">
    <property type="nucleotide sequence ID" value="NZ_FUZT01000004.1"/>
</dbReference>
<sequence length="235" mass="26723">MNNKRMKVKKKKLLVRLFALVLVIILALISILIINFYVKMSVKSKIITVDEATSLDVDCILILGAGVWGNERPSHMLEDRLLQGIELYNNGASDRLLMSGDHGRKEYDEVNVMKEFAIKNGIPSKHIFMDHAGFSTYESLYRGRDVFGAQNIIIVTQRYHLYRALYIAEKLGIKAYGVSSDPRQYAGQDVRELRETLARVKDFFNVIIKPKPTYLGEEIPVSGNGDLTNDLNRSR</sequence>
<evidence type="ECO:0000256" key="1">
    <source>
        <dbReference type="SAM" id="Phobius"/>
    </source>
</evidence>
<dbReference type="Pfam" id="PF02698">
    <property type="entry name" value="DUF218"/>
    <property type="match status" value="1"/>
</dbReference>
<dbReference type="PANTHER" id="PTHR30336:SF6">
    <property type="entry name" value="INTEGRAL MEMBRANE PROTEIN"/>
    <property type="match status" value="1"/>
</dbReference>
<reference evidence="3 4" key="1">
    <citation type="submission" date="2017-02" db="EMBL/GenBank/DDBJ databases">
        <authorList>
            <person name="Peterson S.W."/>
        </authorList>
    </citation>
    <scope>NUCLEOTIDE SEQUENCE [LARGE SCALE GENOMIC DNA]</scope>
    <source>
        <strain evidence="3 4">M1</strain>
    </source>
</reference>
<proteinExistence type="predicted"/>
<protein>
    <submittedName>
        <fullName evidence="3">Protein SanA, affects membrane permeability for vancomycin</fullName>
    </submittedName>
</protein>
<evidence type="ECO:0000313" key="4">
    <source>
        <dbReference type="Proteomes" id="UP000190285"/>
    </source>
</evidence>
<evidence type="ECO:0000259" key="2">
    <source>
        <dbReference type="Pfam" id="PF02698"/>
    </source>
</evidence>
<keyword evidence="1" id="KW-1133">Transmembrane helix</keyword>
<keyword evidence="4" id="KW-1185">Reference proteome</keyword>
<keyword evidence="1" id="KW-0472">Membrane</keyword>
<dbReference type="PANTHER" id="PTHR30336">
    <property type="entry name" value="INNER MEMBRANE PROTEIN, PROBABLE PERMEASE"/>
    <property type="match status" value="1"/>
</dbReference>
<dbReference type="InterPro" id="IPR051599">
    <property type="entry name" value="Cell_Envelope_Assoc"/>
</dbReference>
<dbReference type="InterPro" id="IPR003848">
    <property type="entry name" value="DUF218"/>
</dbReference>
<organism evidence="3 4">
    <name type="scientific">Maledivibacter halophilus</name>
    <dbReference type="NCBI Taxonomy" id="36842"/>
    <lineage>
        <taxon>Bacteria</taxon>
        <taxon>Bacillati</taxon>
        <taxon>Bacillota</taxon>
        <taxon>Clostridia</taxon>
        <taxon>Peptostreptococcales</taxon>
        <taxon>Caminicellaceae</taxon>
        <taxon>Maledivibacter</taxon>
    </lineage>
</organism>
<keyword evidence="1" id="KW-0812">Transmembrane</keyword>
<dbReference type="Proteomes" id="UP000190285">
    <property type="component" value="Unassembled WGS sequence"/>
</dbReference>
<accession>A0A1T5KQE1</accession>
<dbReference type="STRING" id="36842.SAMN02194393_02048"/>
<feature type="transmembrane region" description="Helical" evidence="1">
    <location>
        <begin position="13"/>
        <end position="38"/>
    </location>
</feature>
<dbReference type="Gene3D" id="3.40.50.620">
    <property type="entry name" value="HUPs"/>
    <property type="match status" value="1"/>
</dbReference>